<dbReference type="Proteomes" id="UP000700334">
    <property type="component" value="Unassembled WGS sequence"/>
</dbReference>
<gene>
    <name evidence="3" type="ORF">J0S82_012797</name>
</gene>
<dbReference type="AlphaFoldDB" id="A0A8J6DMS3"/>
<keyword evidence="2" id="KW-0472">Membrane</keyword>
<evidence type="ECO:0000313" key="3">
    <source>
        <dbReference type="EMBL" id="KAG8513485.1"/>
    </source>
</evidence>
<protein>
    <submittedName>
        <fullName evidence="3">Xylosyltransferase 1</fullName>
    </submittedName>
</protein>
<keyword evidence="4" id="KW-1185">Reference proteome</keyword>
<evidence type="ECO:0000256" key="2">
    <source>
        <dbReference type="SAM" id="Phobius"/>
    </source>
</evidence>
<organism evidence="3 4">
    <name type="scientific">Galemys pyrenaicus</name>
    <name type="common">Iberian desman</name>
    <name type="synonym">Pyrenean desman</name>
    <dbReference type="NCBI Taxonomy" id="202257"/>
    <lineage>
        <taxon>Eukaryota</taxon>
        <taxon>Metazoa</taxon>
        <taxon>Chordata</taxon>
        <taxon>Craniata</taxon>
        <taxon>Vertebrata</taxon>
        <taxon>Euteleostomi</taxon>
        <taxon>Mammalia</taxon>
        <taxon>Eutheria</taxon>
        <taxon>Laurasiatheria</taxon>
        <taxon>Eulipotyphla</taxon>
        <taxon>Talpidae</taxon>
        <taxon>Galemys</taxon>
    </lineage>
</organism>
<reference evidence="3" key="1">
    <citation type="journal article" date="2021" name="Evol. Appl.">
        <title>The genome of the Pyrenean desman and the effects of bottlenecks and inbreeding on the genomic landscape of an endangered species.</title>
        <authorList>
            <person name="Escoda L."/>
            <person name="Castresana J."/>
        </authorList>
    </citation>
    <scope>NUCLEOTIDE SEQUENCE</scope>
    <source>
        <strain evidence="3">IBE-C5619</strain>
    </source>
</reference>
<feature type="compositionally biased region" description="Low complexity" evidence="1">
    <location>
        <begin position="99"/>
        <end position="113"/>
    </location>
</feature>
<feature type="transmembrane region" description="Helical" evidence="2">
    <location>
        <begin position="17"/>
        <end position="36"/>
    </location>
</feature>
<keyword evidence="2" id="KW-0812">Transmembrane</keyword>
<proteinExistence type="predicted"/>
<comment type="caution">
    <text evidence="3">The sequence shown here is derived from an EMBL/GenBank/DDBJ whole genome shotgun (WGS) entry which is preliminary data.</text>
</comment>
<dbReference type="EMBL" id="JAGFMF010011768">
    <property type="protein sequence ID" value="KAG8513485.1"/>
    <property type="molecule type" value="Genomic_DNA"/>
</dbReference>
<name>A0A8J6DMS3_GALPY</name>
<sequence>MVAAPCARRLARRSHSALLAALTVLLLQTLVVWNFSSLDSGAGERRGGAAAGGAEQPPPAPAPRRERRDLPAEPAAARGGGGGGARGPPARARGGGPGEARAQPPAGRGARPARAPLSTELLFTVISPGFGFYFICLSVFSFPSSLIDACALQELKSQETCWEVVVLGERVPWHPRLPLCPSALPVVASWVQEDGSLWTGREQEECDAGTWKPSDLPPPPKLPGLDCTAYGAQALLIAADGA</sequence>
<evidence type="ECO:0000313" key="4">
    <source>
        <dbReference type="Proteomes" id="UP000700334"/>
    </source>
</evidence>
<feature type="region of interest" description="Disordered" evidence="1">
    <location>
        <begin position="44"/>
        <end position="113"/>
    </location>
</feature>
<keyword evidence="2" id="KW-1133">Transmembrane helix</keyword>
<evidence type="ECO:0000256" key="1">
    <source>
        <dbReference type="SAM" id="MobiDB-lite"/>
    </source>
</evidence>
<accession>A0A8J6DMS3</accession>
<feature type="transmembrane region" description="Helical" evidence="2">
    <location>
        <begin position="121"/>
        <end position="142"/>
    </location>
</feature>